<dbReference type="InterPro" id="IPR050953">
    <property type="entry name" value="N4_N6_ade-DNA_methylase"/>
</dbReference>
<accession>A0A7T1AL18</accession>
<evidence type="ECO:0000256" key="1">
    <source>
        <dbReference type="ARBA" id="ARBA00011900"/>
    </source>
</evidence>
<dbReference type="REBASE" id="458539">
    <property type="entry name" value="Aba761ORF1095P"/>
</dbReference>
<keyword evidence="4" id="KW-0949">S-adenosyl-L-methionine</keyword>
<keyword evidence="6" id="KW-0238">DNA-binding</keyword>
<dbReference type="KEGG" id="alam:RT761_01095"/>
<evidence type="ECO:0000256" key="6">
    <source>
        <dbReference type="ARBA" id="ARBA00023125"/>
    </source>
</evidence>
<gene>
    <name evidence="10" type="ORF">RT761_01095</name>
</gene>
<dbReference type="GO" id="GO:0003677">
    <property type="term" value="F:DNA binding"/>
    <property type="evidence" value="ECO:0007669"/>
    <property type="project" value="UniProtKB-KW"/>
</dbReference>
<evidence type="ECO:0000256" key="4">
    <source>
        <dbReference type="ARBA" id="ARBA00022691"/>
    </source>
</evidence>
<keyword evidence="10" id="KW-0378">Hydrolase</keyword>
<dbReference type="GO" id="GO:0032259">
    <property type="term" value="P:methylation"/>
    <property type="evidence" value="ECO:0007669"/>
    <property type="project" value="UniProtKB-KW"/>
</dbReference>
<dbReference type="PROSITE" id="PS00092">
    <property type="entry name" value="N6_MTASE"/>
    <property type="match status" value="1"/>
</dbReference>
<dbReference type="SUPFAM" id="SSF116734">
    <property type="entry name" value="DNA methylase specificity domain"/>
    <property type="match status" value="1"/>
</dbReference>
<evidence type="ECO:0000256" key="5">
    <source>
        <dbReference type="ARBA" id="ARBA00022747"/>
    </source>
</evidence>
<dbReference type="GO" id="GO:0016787">
    <property type="term" value="F:hydrolase activity"/>
    <property type="evidence" value="ECO:0007669"/>
    <property type="project" value="UniProtKB-KW"/>
</dbReference>
<feature type="domain" description="Type II methyltransferase M.TaqI-like" evidence="8">
    <location>
        <begin position="12"/>
        <end position="122"/>
    </location>
</feature>
<dbReference type="EC" id="2.1.1.72" evidence="1"/>
<dbReference type="RefSeq" id="WP_218113057.1">
    <property type="nucleotide sequence ID" value="NZ_CP065383.1"/>
</dbReference>
<dbReference type="Pfam" id="PF07669">
    <property type="entry name" value="Eco57I"/>
    <property type="match status" value="1"/>
</dbReference>
<dbReference type="PRINTS" id="PR00507">
    <property type="entry name" value="N12N6MTFRASE"/>
</dbReference>
<keyword evidence="11" id="KW-1185">Reference proteome</keyword>
<keyword evidence="2" id="KW-0489">Methyltransferase</keyword>
<dbReference type="InterPro" id="IPR025931">
    <property type="entry name" value="TaqI_C"/>
</dbReference>
<reference evidence="10 11" key="1">
    <citation type="journal article" date="2021" name="Nat. Commun.">
        <title>Isolation of a member of the candidate phylum Atribacteria reveals a unique cell membrane structure.</title>
        <authorList>
            <person name="Taiki K."/>
            <person name="Nobu M.K."/>
            <person name="Kusada H."/>
            <person name="Meng X.-Y."/>
            <person name="Hosoki N."/>
            <person name="Uematsu K."/>
            <person name="Yoshioka H."/>
            <person name="Kamagata Y."/>
            <person name="Tamaki H."/>
        </authorList>
    </citation>
    <scope>NUCLEOTIDE SEQUENCE [LARGE SCALE GENOMIC DNA]</scope>
    <source>
        <strain evidence="10 11">RT761</strain>
    </source>
</reference>
<evidence type="ECO:0000259" key="9">
    <source>
        <dbReference type="Pfam" id="PF12950"/>
    </source>
</evidence>
<dbReference type="Proteomes" id="UP000594463">
    <property type="component" value="Chromosome"/>
</dbReference>
<dbReference type="PANTHER" id="PTHR33841:SF1">
    <property type="entry name" value="DNA METHYLTRANSFERASE A"/>
    <property type="match status" value="1"/>
</dbReference>
<proteinExistence type="predicted"/>
<dbReference type="InterPro" id="IPR002052">
    <property type="entry name" value="DNA_methylase_N6_adenine_CS"/>
</dbReference>
<dbReference type="Gene3D" id="3.40.50.150">
    <property type="entry name" value="Vaccinia Virus protein VP39"/>
    <property type="match status" value="1"/>
</dbReference>
<evidence type="ECO:0000256" key="7">
    <source>
        <dbReference type="ARBA" id="ARBA00047942"/>
    </source>
</evidence>
<dbReference type="EMBL" id="CP065383">
    <property type="protein sequence ID" value="QPM67882.1"/>
    <property type="molecule type" value="Genomic_DNA"/>
</dbReference>
<dbReference type="GO" id="GO:0009007">
    <property type="term" value="F:site-specific DNA-methyltransferase (adenine-specific) activity"/>
    <property type="evidence" value="ECO:0007669"/>
    <property type="project" value="UniProtKB-EC"/>
</dbReference>
<protein>
    <recommendedName>
        <fullName evidence="1">site-specific DNA-methyltransferase (adenine-specific)</fullName>
        <ecNumber evidence="1">2.1.1.72</ecNumber>
    </recommendedName>
</protein>
<dbReference type="GO" id="GO:0009307">
    <property type="term" value="P:DNA restriction-modification system"/>
    <property type="evidence" value="ECO:0007669"/>
    <property type="project" value="UniProtKB-KW"/>
</dbReference>
<feature type="domain" description="TaqI-like C-terminal specificity" evidence="9">
    <location>
        <begin position="232"/>
        <end position="344"/>
    </location>
</feature>
<evidence type="ECO:0000259" key="8">
    <source>
        <dbReference type="Pfam" id="PF07669"/>
    </source>
</evidence>
<dbReference type="PANTHER" id="PTHR33841">
    <property type="entry name" value="DNA METHYLTRANSFERASE YEEA-RELATED"/>
    <property type="match status" value="1"/>
</dbReference>
<evidence type="ECO:0000256" key="3">
    <source>
        <dbReference type="ARBA" id="ARBA00022679"/>
    </source>
</evidence>
<sequence length="403" mass="46767">MEFTSGKNIKPFFLWKLYFSEVFHKKGGFDVVIGNPPYVRVDNIPLDEKTYFKENFNAAVGKYDLYYLFFELCFKILKNRGILSYITPNKYCAASSAKILRNLIFKNISQGEIVSTSKLEVFDDVSNYPIISLFIKNQQKLNMIVREAQSIGNLSNSNDSKYCLSINTFMQFPESVVPININQKKLKILLSLLKNEPCLGNYLSISEGLRIPTKYEDKIKSDFGIVKQYQFKRWTLITEDSYISEINLDKVISKNSVRYTKLFKPKILIAEDSLFITATYDEMKFIPQGGVYFGTLISNDIDIKYILGLLNSKLFSELYKILFGGMHMGGGYLRYRTNFLEKLPMPFFDSKISVKIINLVNQILVEKQKKLDANIIYYEREIDNLTFHLFNLSNDEIKIIQEI</sequence>
<evidence type="ECO:0000256" key="2">
    <source>
        <dbReference type="ARBA" id="ARBA00022603"/>
    </source>
</evidence>
<organism evidence="10 11">
    <name type="scientific">Atribacter laminatus</name>
    <dbReference type="NCBI Taxonomy" id="2847778"/>
    <lineage>
        <taxon>Bacteria</taxon>
        <taxon>Pseudomonadati</taxon>
        <taxon>Atribacterota</taxon>
        <taxon>Atribacteria</taxon>
        <taxon>Atribacterales</taxon>
        <taxon>Atribacteraceae</taxon>
        <taxon>Atribacter</taxon>
    </lineage>
</organism>
<keyword evidence="3" id="KW-0808">Transferase</keyword>
<evidence type="ECO:0000313" key="10">
    <source>
        <dbReference type="EMBL" id="QPM67882.1"/>
    </source>
</evidence>
<dbReference type="InterPro" id="IPR029063">
    <property type="entry name" value="SAM-dependent_MTases_sf"/>
</dbReference>
<dbReference type="SUPFAM" id="SSF53335">
    <property type="entry name" value="S-adenosyl-L-methionine-dependent methyltransferases"/>
    <property type="match status" value="1"/>
</dbReference>
<dbReference type="Pfam" id="PF12950">
    <property type="entry name" value="TaqI_C"/>
    <property type="match status" value="1"/>
</dbReference>
<evidence type="ECO:0000313" key="11">
    <source>
        <dbReference type="Proteomes" id="UP000594463"/>
    </source>
</evidence>
<comment type="catalytic activity">
    <reaction evidence="7">
        <text>a 2'-deoxyadenosine in DNA + S-adenosyl-L-methionine = an N(6)-methyl-2'-deoxyadenosine in DNA + S-adenosyl-L-homocysteine + H(+)</text>
        <dbReference type="Rhea" id="RHEA:15197"/>
        <dbReference type="Rhea" id="RHEA-COMP:12418"/>
        <dbReference type="Rhea" id="RHEA-COMP:12419"/>
        <dbReference type="ChEBI" id="CHEBI:15378"/>
        <dbReference type="ChEBI" id="CHEBI:57856"/>
        <dbReference type="ChEBI" id="CHEBI:59789"/>
        <dbReference type="ChEBI" id="CHEBI:90615"/>
        <dbReference type="ChEBI" id="CHEBI:90616"/>
        <dbReference type="EC" id="2.1.1.72"/>
    </reaction>
</comment>
<name>A0A7T1AL18_ATRLM</name>
<dbReference type="AlphaFoldDB" id="A0A7T1AL18"/>
<dbReference type="InterPro" id="IPR011639">
    <property type="entry name" value="MethylTrfase_TaqI-like_dom"/>
</dbReference>
<keyword evidence="5" id="KW-0680">Restriction system</keyword>